<reference evidence="2" key="1">
    <citation type="submission" date="2016-11" db="UniProtKB">
        <authorList>
            <consortium name="WormBaseParasite"/>
        </authorList>
    </citation>
    <scope>IDENTIFICATION</scope>
    <source>
        <strain evidence="2">KR3021</strain>
    </source>
</reference>
<evidence type="ECO:0000313" key="2">
    <source>
        <dbReference type="WBParaSite" id="RSKR_0001128900.1"/>
    </source>
</evidence>
<sequence length="271" mass="30151">MDFISRKFRKVIGRRKKHRMEKESNTLPSTSEYHKASDVTSVSSVTSYRSSMSFMGGYGDDNISQKTTITSFNYVPVSDENPVVVTRVTNFGFDDEFERSFGTRHNSISSSTSLDFTSTVFFDCRNSLTSRQGGFITPPKSSTASSAVDSESDGESRGEDEENNNLVGSLCFDRNNMSPQECLSLTPKMDESLDLNINCQVSVKSLIAKFNGSKITKNQPASKNENQKAAFVERTSSYPLQLTCIPEEDMEEIFDDNDGPICRNSLLEIAT</sequence>
<proteinExistence type="predicted"/>
<dbReference type="WBParaSite" id="RSKR_0001128900.1">
    <property type="protein sequence ID" value="RSKR_0001128900.1"/>
    <property type="gene ID" value="RSKR_0001128900"/>
</dbReference>
<organism evidence="1 2">
    <name type="scientific">Rhabditophanes sp. KR3021</name>
    <dbReference type="NCBI Taxonomy" id="114890"/>
    <lineage>
        <taxon>Eukaryota</taxon>
        <taxon>Metazoa</taxon>
        <taxon>Ecdysozoa</taxon>
        <taxon>Nematoda</taxon>
        <taxon>Chromadorea</taxon>
        <taxon>Rhabditida</taxon>
        <taxon>Tylenchina</taxon>
        <taxon>Panagrolaimomorpha</taxon>
        <taxon>Strongyloidoidea</taxon>
        <taxon>Alloionematidae</taxon>
        <taxon>Rhabditophanes</taxon>
    </lineage>
</organism>
<evidence type="ECO:0000313" key="1">
    <source>
        <dbReference type="Proteomes" id="UP000095286"/>
    </source>
</evidence>
<name>A0AC35UIA4_9BILA</name>
<dbReference type="Proteomes" id="UP000095286">
    <property type="component" value="Unplaced"/>
</dbReference>
<accession>A0AC35UIA4</accession>
<protein>
    <submittedName>
        <fullName evidence="2">Ovate family protein</fullName>
    </submittedName>
</protein>